<proteinExistence type="inferred from homology"/>
<dbReference type="PRINTS" id="PR00792">
    <property type="entry name" value="PEPSIN"/>
</dbReference>
<dbReference type="InterPro" id="IPR033121">
    <property type="entry name" value="PEPTIDASE_A1"/>
</dbReference>
<dbReference type="PROSITE" id="PS51767">
    <property type="entry name" value="PEPTIDASE_A1"/>
    <property type="match status" value="1"/>
</dbReference>
<keyword evidence="2" id="KW-0378">Hydrolase</keyword>
<dbReference type="GO" id="GO:0004190">
    <property type="term" value="F:aspartic-type endopeptidase activity"/>
    <property type="evidence" value="ECO:0007669"/>
    <property type="project" value="UniProtKB-KW"/>
</dbReference>
<dbReference type="Pfam" id="PF00026">
    <property type="entry name" value="Asp"/>
    <property type="match status" value="1"/>
</dbReference>
<dbReference type="SUPFAM" id="SSF50630">
    <property type="entry name" value="Acid proteases"/>
    <property type="match status" value="1"/>
</dbReference>
<evidence type="ECO:0000256" key="2">
    <source>
        <dbReference type="RuleBase" id="RU000454"/>
    </source>
</evidence>
<dbReference type="GO" id="GO:0006508">
    <property type="term" value="P:proteolysis"/>
    <property type="evidence" value="ECO:0007669"/>
    <property type="project" value="UniProtKB-KW"/>
</dbReference>
<dbReference type="PROSITE" id="PS00141">
    <property type="entry name" value="ASP_PROTEASE"/>
    <property type="match status" value="1"/>
</dbReference>
<dbReference type="EMBL" id="BLXT01001350">
    <property type="protein sequence ID" value="GFN84898.1"/>
    <property type="molecule type" value="Genomic_DNA"/>
</dbReference>
<keyword evidence="2" id="KW-0645">Protease</keyword>
<dbReference type="InterPro" id="IPR021109">
    <property type="entry name" value="Peptidase_aspartic_dom_sf"/>
</dbReference>
<evidence type="ECO:0000313" key="5">
    <source>
        <dbReference type="Proteomes" id="UP000735302"/>
    </source>
</evidence>
<dbReference type="PANTHER" id="PTHR47966">
    <property type="entry name" value="BETA-SITE APP-CLEAVING ENZYME, ISOFORM A-RELATED"/>
    <property type="match status" value="1"/>
</dbReference>
<keyword evidence="2" id="KW-0064">Aspartyl protease</keyword>
<evidence type="ECO:0000256" key="1">
    <source>
        <dbReference type="ARBA" id="ARBA00007447"/>
    </source>
</evidence>
<comment type="caution">
    <text evidence="4">The sequence shown here is derived from an EMBL/GenBank/DDBJ whole genome shotgun (WGS) entry which is preliminary data.</text>
</comment>
<dbReference type="InterPro" id="IPR001461">
    <property type="entry name" value="Aspartic_peptidase_A1"/>
</dbReference>
<protein>
    <submittedName>
        <fullName evidence="4">Cathepsin e</fullName>
    </submittedName>
</protein>
<evidence type="ECO:0000313" key="4">
    <source>
        <dbReference type="EMBL" id="GFN84898.1"/>
    </source>
</evidence>
<dbReference type="Gene3D" id="2.40.70.10">
    <property type="entry name" value="Acid Proteases"/>
    <property type="match status" value="1"/>
</dbReference>
<sequence length="204" mass="23307">MSQSLVARKHRPTRRTQLVLTNSLRCDRRMKIREIALKLEIPKSTVHEIVHDTLRYRKVSARWVPKIVKCSDGVGTDFGHKCQAILDTGSSFIVGPREDVDELHAWLGAKPLEGDLTLYLFERYQLEMLPDLEFIVNGQKLTMTSKDYVCKFPNSVTGKFYSGIAGKTFKEGESPAWVLGLNFMRTYYTQFDIGNRRVGFAKAT</sequence>
<organism evidence="4 5">
    <name type="scientific">Plakobranchus ocellatus</name>
    <dbReference type="NCBI Taxonomy" id="259542"/>
    <lineage>
        <taxon>Eukaryota</taxon>
        <taxon>Metazoa</taxon>
        <taxon>Spiralia</taxon>
        <taxon>Lophotrochozoa</taxon>
        <taxon>Mollusca</taxon>
        <taxon>Gastropoda</taxon>
        <taxon>Heterobranchia</taxon>
        <taxon>Euthyneura</taxon>
        <taxon>Panpulmonata</taxon>
        <taxon>Sacoglossa</taxon>
        <taxon>Placobranchoidea</taxon>
        <taxon>Plakobranchidae</taxon>
        <taxon>Plakobranchus</taxon>
    </lineage>
</organism>
<feature type="domain" description="Peptidase A1" evidence="3">
    <location>
        <begin position="1"/>
        <end position="201"/>
    </location>
</feature>
<name>A0AAV3YPD5_9GAST</name>
<comment type="similarity">
    <text evidence="1 2">Belongs to the peptidase A1 family.</text>
</comment>
<dbReference type="AlphaFoldDB" id="A0AAV3YPD5"/>
<keyword evidence="5" id="KW-1185">Reference proteome</keyword>
<accession>A0AAV3YPD5</accession>
<dbReference type="InterPro" id="IPR001969">
    <property type="entry name" value="Aspartic_peptidase_AS"/>
</dbReference>
<reference evidence="4 5" key="1">
    <citation type="journal article" date="2021" name="Elife">
        <title>Chloroplast acquisition without the gene transfer in kleptoplastic sea slugs, Plakobranchus ocellatus.</title>
        <authorList>
            <person name="Maeda T."/>
            <person name="Takahashi S."/>
            <person name="Yoshida T."/>
            <person name="Shimamura S."/>
            <person name="Takaki Y."/>
            <person name="Nagai Y."/>
            <person name="Toyoda A."/>
            <person name="Suzuki Y."/>
            <person name="Arimoto A."/>
            <person name="Ishii H."/>
            <person name="Satoh N."/>
            <person name="Nishiyama T."/>
            <person name="Hasebe M."/>
            <person name="Maruyama T."/>
            <person name="Minagawa J."/>
            <person name="Obokata J."/>
            <person name="Shigenobu S."/>
        </authorList>
    </citation>
    <scope>NUCLEOTIDE SEQUENCE [LARGE SCALE GENOMIC DNA]</scope>
</reference>
<evidence type="ECO:0000259" key="3">
    <source>
        <dbReference type="PROSITE" id="PS51767"/>
    </source>
</evidence>
<gene>
    <name evidence="4" type="ORF">PoB_001140400</name>
</gene>
<dbReference type="Proteomes" id="UP000735302">
    <property type="component" value="Unassembled WGS sequence"/>
</dbReference>